<sequence length="90" mass="9644">MTEIGRAKELLDTPTLWVDLDILERNIALLMDNFNDAGVNWRPHTKGIKIPAIAHKMIDAGALGGTGAKPGEAEVMAAAGVRDILIANRV</sequence>
<dbReference type="AlphaFoldDB" id="A0A6B1FSM3"/>
<dbReference type="Gene3D" id="3.20.20.10">
    <property type="entry name" value="Alanine racemase"/>
    <property type="match status" value="1"/>
</dbReference>
<dbReference type="EMBL" id="VYDA01000087">
    <property type="protein sequence ID" value="MYH60622.1"/>
    <property type="molecule type" value="Genomic_DNA"/>
</dbReference>
<name>A0A6B1FSM3_9CHLR</name>
<evidence type="ECO:0008006" key="2">
    <source>
        <dbReference type="Google" id="ProtNLM"/>
    </source>
</evidence>
<accession>A0A6B1FSM3</accession>
<organism evidence="1">
    <name type="scientific">Caldilineaceae bacterium SB0675_bin_29</name>
    <dbReference type="NCBI Taxonomy" id="2605266"/>
    <lineage>
        <taxon>Bacteria</taxon>
        <taxon>Bacillati</taxon>
        <taxon>Chloroflexota</taxon>
        <taxon>Caldilineae</taxon>
        <taxon>Caldilineales</taxon>
        <taxon>Caldilineaceae</taxon>
    </lineage>
</organism>
<dbReference type="InterPro" id="IPR029066">
    <property type="entry name" value="PLP-binding_barrel"/>
</dbReference>
<dbReference type="GO" id="GO:0008721">
    <property type="term" value="F:D-serine ammonia-lyase activity"/>
    <property type="evidence" value="ECO:0007669"/>
    <property type="project" value="TreeGrafter"/>
</dbReference>
<dbReference type="InterPro" id="IPR051466">
    <property type="entry name" value="D-amino_acid_metab_enzyme"/>
</dbReference>
<dbReference type="GO" id="GO:0036088">
    <property type="term" value="P:D-serine catabolic process"/>
    <property type="evidence" value="ECO:0007669"/>
    <property type="project" value="TreeGrafter"/>
</dbReference>
<dbReference type="PANTHER" id="PTHR28004">
    <property type="entry name" value="ZGC:162816-RELATED"/>
    <property type="match status" value="1"/>
</dbReference>
<evidence type="ECO:0000313" key="1">
    <source>
        <dbReference type="EMBL" id="MYH60622.1"/>
    </source>
</evidence>
<proteinExistence type="predicted"/>
<dbReference type="PANTHER" id="PTHR28004:SF2">
    <property type="entry name" value="D-SERINE DEHYDRATASE"/>
    <property type="match status" value="1"/>
</dbReference>
<dbReference type="SUPFAM" id="SSF51419">
    <property type="entry name" value="PLP-binding barrel"/>
    <property type="match status" value="1"/>
</dbReference>
<protein>
    <recommendedName>
        <fullName evidence="2">DSD1 family PLP-dependent enzyme</fullName>
    </recommendedName>
</protein>
<reference evidence="1" key="1">
    <citation type="submission" date="2019-09" db="EMBL/GenBank/DDBJ databases">
        <title>Characterisation of the sponge microbiome using genome-centric metagenomics.</title>
        <authorList>
            <person name="Engelberts J.P."/>
            <person name="Robbins S.J."/>
            <person name="De Goeij J.M."/>
            <person name="Aranda M."/>
            <person name="Bell S.C."/>
            <person name="Webster N.S."/>
        </authorList>
    </citation>
    <scope>NUCLEOTIDE SEQUENCE</scope>
    <source>
        <strain evidence="1">SB0675_bin_29</strain>
    </source>
</reference>
<comment type="caution">
    <text evidence="1">The sequence shown here is derived from an EMBL/GenBank/DDBJ whole genome shotgun (WGS) entry which is preliminary data.</text>
</comment>
<gene>
    <name evidence="1" type="ORF">F4148_02260</name>
</gene>